<reference evidence="8 9" key="1">
    <citation type="submission" date="2020-12" db="EMBL/GenBank/DDBJ databases">
        <authorList>
            <person name="Kusuma A.B."/>
            <person name="Nouioui I."/>
            <person name="Goodfellow M."/>
        </authorList>
    </citation>
    <scope>NUCLEOTIDE SEQUENCE [LARGE SCALE GENOMIC DNA]</scope>
    <source>
        <strain evidence="8 9">DSM 41764</strain>
    </source>
</reference>
<accession>A0ABS0RTQ1</accession>
<comment type="catalytic activity">
    <reaction evidence="1">
        <text>ATP + protein L-histidine = ADP + protein N-phospho-L-histidine.</text>
        <dbReference type="EC" id="2.7.13.3"/>
    </reaction>
</comment>
<protein>
    <recommendedName>
        <fullName evidence="2">histidine kinase</fullName>
        <ecNumber evidence="2">2.7.13.3</ecNumber>
    </recommendedName>
</protein>
<dbReference type="PANTHER" id="PTHR24421">
    <property type="entry name" value="NITRATE/NITRITE SENSOR PROTEIN NARX-RELATED"/>
    <property type="match status" value="1"/>
</dbReference>
<evidence type="ECO:0000313" key="9">
    <source>
        <dbReference type="Proteomes" id="UP000638849"/>
    </source>
</evidence>
<evidence type="ECO:0000256" key="4">
    <source>
        <dbReference type="ARBA" id="ARBA00022777"/>
    </source>
</evidence>
<feature type="domain" description="Histidine kinase/HSP90-like ATPase" evidence="7">
    <location>
        <begin position="23"/>
        <end position="132"/>
    </location>
</feature>
<dbReference type="EC" id="2.7.13.3" evidence="2"/>
<evidence type="ECO:0000259" key="7">
    <source>
        <dbReference type="Pfam" id="PF02518"/>
    </source>
</evidence>
<evidence type="ECO:0000256" key="3">
    <source>
        <dbReference type="ARBA" id="ARBA00022679"/>
    </source>
</evidence>
<proteinExistence type="predicted"/>
<dbReference type="PANTHER" id="PTHR24421:SF10">
    <property type="entry name" value="NITRATE_NITRITE SENSOR PROTEIN NARQ"/>
    <property type="match status" value="1"/>
</dbReference>
<dbReference type="SUPFAM" id="SSF55874">
    <property type="entry name" value="ATPase domain of HSP90 chaperone/DNA topoisomerase II/histidine kinase"/>
    <property type="match status" value="1"/>
</dbReference>
<keyword evidence="9" id="KW-1185">Reference proteome</keyword>
<feature type="region of interest" description="Disordered" evidence="6">
    <location>
        <begin position="60"/>
        <end position="139"/>
    </location>
</feature>
<dbReference type="EMBL" id="JAEEAQ010001175">
    <property type="protein sequence ID" value="MBI0320071.1"/>
    <property type="molecule type" value="Genomic_DNA"/>
</dbReference>
<dbReference type="GO" id="GO:0005524">
    <property type="term" value="F:ATP binding"/>
    <property type="evidence" value="ECO:0007669"/>
    <property type="project" value="UniProtKB-KW"/>
</dbReference>
<evidence type="ECO:0000313" key="8">
    <source>
        <dbReference type="EMBL" id="MBI0320071.1"/>
    </source>
</evidence>
<feature type="compositionally biased region" description="Gly residues" evidence="6">
    <location>
        <begin position="78"/>
        <end position="99"/>
    </location>
</feature>
<comment type="caution">
    <text evidence="8">The sequence shown here is derived from an EMBL/GenBank/DDBJ whole genome shotgun (WGS) entry which is preliminary data.</text>
</comment>
<name>A0ABS0RTQ1_9ACTN</name>
<keyword evidence="8" id="KW-0547">Nucleotide-binding</keyword>
<keyword evidence="3" id="KW-0808">Transferase</keyword>
<keyword evidence="8" id="KW-0067">ATP-binding</keyword>
<keyword evidence="5" id="KW-0902">Two-component regulatory system</keyword>
<evidence type="ECO:0000256" key="1">
    <source>
        <dbReference type="ARBA" id="ARBA00000085"/>
    </source>
</evidence>
<evidence type="ECO:0000256" key="2">
    <source>
        <dbReference type="ARBA" id="ARBA00012438"/>
    </source>
</evidence>
<gene>
    <name evidence="8" type="ORF">JBF12_45425</name>
</gene>
<sequence>MRVRVRAEPPEKLGPLPGSVDLTAYRVVQEALTNVHKHAGPGATAEIRIARVADELEVTIEDDGAGARTEGPEEAPDGAGGSGAPGADGTSTGGGGHGLLGMRERVTALRGSCEAGPLPEGGFRVRVRLPMQPRRGGDS</sequence>
<dbReference type="Gene3D" id="3.30.565.10">
    <property type="entry name" value="Histidine kinase-like ATPase, C-terminal domain"/>
    <property type="match status" value="1"/>
</dbReference>
<organism evidence="8 9">
    <name type="scientific">Streptomyces javensis</name>
    <dbReference type="NCBI Taxonomy" id="114698"/>
    <lineage>
        <taxon>Bacteria</taxon>
        <taxon>Bacillati</taxon>
        <taxon>Actinomycetota</taxon>
        <taxon>Actinomycetes</taxon>
        <taxon>Kitasatosporales</taxon>
        <taxon>Streptomycetaceae</taxon>
        <taxon>Streptomyces</taxon>
        <taxon>Streptomyces violaceusniger group</taxon>
    </lineage>
</organism>
<evidence type="ECO:0000256" key="6">
    <source>
        <dbReference type="SAM" id="MobiDB-lite"/>
    </source>
</evidence>
<keyword evidence="4" id="KW-0418">Kinase</keyword>
<dbReference type="RefSeq" id="WP_198282443.1">
    <property type="nucleotide sequence ID" value="NZ_JAEEAQ010001175.1"/>
</dbReference>
<dbReference type="InterPro" id="IPR003594">
    <property type="entry name" value="HATPase_dom"/>
</dbReference>
<dbReference type="CDD" id="cd16917">
    <property type="entry name" value="HATPase_UhpB-NarQ-NarX-like"/>
    <property type="match status" value="1"/>
</dbReference>
<dbReference type="Pfam" id="PF02518">
    <property type="entry name" value="HATPase_c"/>
    <property type="match status" value="1"/>
</dbReference>
<evidence type="ECO:0000256" key="5">
    <source>
        <dbReference type="ARBA" id="ARBA00023012"/>
    </source>
</evidence>
<feature type="non-terminal residue" evidence="8">
    <location>
        <position position="1"/>
    </location>
</feature>
<dbReference type="InterPro" id="IPR036890">
    <property type="entry name" value="HATPase_C_sf"/>
</dbReference>
<dbReference type="Proteomes" id="UP000638849">
    <property type="component" value="Unassembled WGS sequence"/>
</dbReference>
<dbReference type="InterPro" id="IPR050482">
    <property type="entry name" value="Sensor_HK_TwoCompSys"/>
</dbReference>